<dbReference type="HOGENOM" id="CLU_155017_0_0_2"/>
<name>F4G2X6_METCR</name>
<dbReference type="EMBL" id="CP002656">
    <property type="protein sequence ID" value="AEB95174.1"/>
    <property type="molecule type" value="Genomic_DNA"/>
</dbReference>
<dbReference type="GeneID" id="10493260"/>
<dbReference type="eggNOG" id="arCOG05321">
    <property type="taxonomic scope" value="Archaea"/>
</dbReference>
<dbReference type="AlphaFoldDB" id="F4G2X6"/>
<gene>
    <name evidence="1" type="ordered locus">Mcup_1069</name>
</gene>
<dbReference type="RefSeq" id="WP_013737672.1">
    <property type="nucleotide sequence ID" value="NC_015435.1"/>
</dbReference>
<evidence type="ECO:0000313" key="1">
    <source>
        <dbReference type="EMBL" id="AEB95174.1"/>
    </source>
</evidence>
<dbReference type="KEGG" id="mcn:Mcup_1069"/>
<dbReference type="PATRIC" id="fig|1006006.8.peg.1063"/>
<reference evidence="1 2" key="1">
    <citation type="journal article" date="2011" name="J. Bacteriol.">
        <title>Complete genome sequence of Metallosphaera cuprina, a metal sulfide-oxidizing archaeon from a hot spring.</title>
        <authorList>
            <person name="Liu L.J."/>
            <person name="You X.Y."/>
            <person name="Zheng H."/>
            <person name="Wang S."/>
            <person name="Jiang C.Y."/>
            <person name="Liu S.J."/>
        </authorList>
    </citation>
    <scope>NUCLEOTIDE SEQUENCE [LARGE SCALE GENOMIC DNA]</scope>
    <source>
        <strain evidence="1 2">Ar-4</strain>
    </source>
</reference>
<dbReference type="Proteomes" id="UP000007812">
    <property type="component" value="Chromosome"/>
</dbReference>
<evidence type="ECO:0000313" key="2">
    <source>
        <dbReference type="Proteomes" id="UP000007812"/>
    </source>
</evidence>
<protein>
    <submittedName>
        <fullName evidence="1">Uncharacterized protein</fullName>
    </submittedName>
</protein>
<proteinExistence type="predicted"/>
<accession>F4G2X6</accession>
<organism evidence="1 2">
    <name type="scientific">Metallosphaera cuprina (strain Ar-4)</name>
    <dbReference type="NCBI Taxonomy" id="1006006"/>
    <lineage>
        <taxon>Archaea</taxon>
        <taxon>Thermoproteota</taxon>
        <taxon>Thermoprotei</taxon>
        <taxon>Sulfolobales</taxon>
        <taxon>Sulfolobaceae</taxon>
        <taxon>Metallosphaera</taxon>
    </lineage>
</organism>
<keyword evidence="2" id="KW-1185">Reference proteome</keyword>
<dbReference type="OrthoDB" id="24524at2157"/>
<sequence>MAGQIDVVQIARLSERERESTMRSLFQQLLALNDDQKLSTLKGLVKEMGEKANDEEYINLCKTNMKLASTLSDDMLKVFLKIRLQASAELPKNIHDRDMNMINRALALVEPSIREKIQRNMPS</sequence>